<dbReference type="RefSeq" id="WP_071649446.1">
    <property type="nucleotide sequence ID" value="NZ_CP017962.1"/>
</dbReference>
<comment type="similarity">
    <text evidence="1">Belongs to the LutC/YkgG family.</text>
</comment>
<evidence type="ECO:0000259" key="2">
    <source>
        <dbReference type="Pfam" id="PF02589"/>
    </source>
</evidence>
<dbReference type="PANTHER" id="PTHR43682">
    <property type="entry name" value="LACTATE UTILIZATION PROTEIN C"/>
    <property type="match status" value="1"/>
</dbReference>
<dbReference type="AlphaFoldDB" id="A0AAC9J2I9"/>
<dbReference type="GO" id="GO:0006089">
    <property type="term" value="P:lactate metabolic process"/>
    <property type="evidence" value="ECO:0007669"/>
    <property type="project" value="UniProtKB-UniRule"/>
</dbReference>
<dbReference type="SUPFAM" id="SSF100950">
    <property type="entry name" value="NagB/RpiA/CoA transferase-like"/>
    <property type="match status" value="1"/>
</dbReference>
<dbReference type="KEGG" id="vhl:BME96_14805"/>
<dbReference type="InterPro" id="IPR022823">
    <property type="entry name" value="LutC"/>
</dbReference>
<gene>
    <name evidence="1" type="primary">lutC</name>
    <name evidence="3" type="ORF">BME96_14805</name>
</gene>
<dbReference type="GeneID" id="71515679"/>
<dbReference type="Proteomes" id="UP000182945">
    <property type="component" value="Chromosome"/>
</dbReference>
<protein>
    <recommendedName>
        <fullName evidence="1">Lactate utilization protein C</fullName>
    </recommendedName>
</protein>
<dbReference type="PANTHER" id="PTHR43682:SF1">
    <property type="entry name" value="LACTATE UTILIZATION PROTEIN C"/>
    <property type="match status" value="1"/>
</dbReference>
<dbReference type="EMBL" id="CP017962">
    <property type="protein sequence ID" value="APC49383.1"/>
    <property type="molecule type" value="Genomic_DNA"/>
</dbReference>
<evidence type="ECO:0000313" key="4">
    <source>
        <dbReference type="Proteomes" id="UP000182945"/>
    </source>
</evidence>
<accession>A0AAC9J2I9</accession>
<feature type="domain" description="LUD" evidence="2">
    <location>
        <begin position="51"/>
        <end position="232"/>
    </location>
</feature>
<evidence type="ECO:0000256" key="1">
    <source>
        <dbReference type="HAMAP-Rule" id="MF_02104"/>
    </source>
</evidence>
<dbReference type="InterPro" id="IPR024185">
    <property type="entry name" value="FTHF_cligase-like_sf"/>
</dbReference>
<dbReference type="HAMAP" id="MF_02104">
    <property type="entry name" value="LutC"/>
    <property type="match status" value="1"/>
</dbReference>
<dbReference type="InterPro" id="IPR037171">
    <property type="entry name" value="NagB/RpiA_transferase-like"/>
</dbReference>
<comment type="function">
    <text evidence="1">Is involved in L-lactate degradation and allows cells to grow with lactate as the sole carbon source.</text>
</comment>
<dbReference type="Pfam" id="PF02589">
    <property type="entry name" value="LUD_dom"/>
    <property type="match status" value="1"/>
</dbReference>
<evidence type="ECO:0000313" key="3">
    <source>
        <dbReference type="EMBL" id="APC49383.1"/>
    </source>
</evidence>
<name>A0AAC9J2I9_VIRHA</name>
<dbReference type="InterPro" id="IPR003741">
    <property type="entry name" value="LUD_dom"/>
</dbReference>
<organism evidence="3 4">
    <name type="scientific">Virgibacillus halodenitrificans</name>
    <name type="common">Bacillus halodenitrificans</name>
    <dbReference type="NCBI Taxonomy" id="1482"/>
    <lineage>
        <taxon>Bacteria</taxon>
        <taxon>Bacillati</taxon>
        <taxon>Bacillota</taxon>
        <taxon>Bacilli</taxon>
        <taxon>Bacillales</taxon>
        <taxon>Bacillaceae</taxon>
        <taxon>Virgibacillus</taxon>
    </lineage>
</organism>
<dbReference type="Gene3D" id="3.40.50.10420">
    <property type="entry name" value="NagB/RpiA/CoA transferase-like"/>
    <property type="match status" value="1"/>
</dbReference>
<sequence length="236" mass="26265">MAIQNRDRFLNKLANNLGRPRRTEGVKRPEWSVQPQWQVLEGCSQDELVDVLEKQCKAIHTDFKRTTIAELPQTVEETVAVYGKKIITAKDDRNEKFGLDLLFDKLRTGGEEVHVWDSKAGKENQIIAERADVGINFSDITLAESGTVTLFNNKDNGRSISLLPENFIAIIPKSTIVPRMTQAAKQIHEAHEQGHMVSSCISFISGPSNSADIEMNLIVGVHGPVRATYIVVDDGD</sequence>
<proteinExistence type="inferred from homology"/>
<reference evidence="3 4" key="1">
    <citation type="submission" date="2016-11" db="EMBL/GenBank/DDBJ databases">
        <title>Complete genome sequencing of Virgibacillus halodenitrificans PDB-F2.</title>
        <authorList>
            <person name="Sun Z."/>
            <person name="Zhou Y."/>
            <person name="Li H."/>
        </authorList>
    </citation>
    <scope>NUCLEOTIDE SEQUENCE [LARGE SCALE GENOMIC DNA]</scope>
    <source>
        <strain evidence="3 4">PDB-F2</strain>
    </source>
</reference>